<proteinExistence type="predicted"/>
<evidence type="ECO:0000259" key="6">
    <source>
        <dbReference type="PROSITE" id="PS50863"/>
    </source>
</evidence>
<dbReference type="GO" id="GO:0005634">
    <property type="term" value="C:nucleus"/>
    <property type="evidence" value="ECO:0007669"/>
    <property type="project" value="UniProtKB-SubCell"/>
</dbReference>
<gene>
    <name evidence="7" type="ORF">FCM35_KLT04805</name>
</gene>
<keyword evidence="3" id="KW-0238">DNA-binding</keyword>
<dbReference type="SMART" id="SM01019">
    <property type="entry name" value="B3"/>
    <property type="match status" value="1"/>
</dbReference>
<dbReference type="EMBL" id="SWLB01000014">
    <property type="protein sequence ID" value="KAF3329474.1"/>
    <property type="molecule type" value="Genomic_DNA"/>
</dbReference>
<dbReference type="InterPro" id="IPR050655">
    <property type="entry name" value="Plant_B3_domain"/>
</dbReference>
<sequence length="231" mass="27017">MEGDETREKGVLCRRNKKACINYTKECFRVPKKSLSVSDTASLFKVMLGDFTQFLYIYTTCLIDKKVFLEDSSGACWTVRVCMKRRSLAFGQGWYRFVLDHSIDAGEFVVFRKVGQSMFSVQIFSISGCERLSFYETKKRRGNKRKRMQTVVPNARRCRETKNGRIPTIQEVTRREERRARRTNAIIRRLIMEDIENEDLLVKDELPIITPIATMPSEVLFLFVLHKMLKS</sequence>
<evidence type="ECO:0000256" key="2">
    <source>
        <dbReference type="ARBA" id="ARBA00023015"/>
    </source>
</evidence>
<dbReference type="Proteomes" id="UP000623129">
    <property type="component" value="Unassembled WGS sequence"/>
</dbReference>
<evidence type="ECO:0000256" key="1">
    <source>
        <dbReference type="ARBA" id="ARBA00004123"/>
    </source>
</evidence>
<dbReference type="Gene3D" id="2.40.330.10">
    <property type="entry name" value="DNA-binding pseudobarrel domain"/>
    <property type="match status" value="1"/>
</dbReference>
<keyword evidence="4" id="KW-0804">Transcription</keyword>
<dbReference type="InterPro" id="IPR015300">
    <property type="entry name" value="DNA-bd_pseudobarrel_sf"/>
</dbReference>
<evidence type="ECO:0000313" key="7">
    <source>
        <dbReference type="EMBL" id="KAF3329474.1"/>
    </source>
</evidence>
<dbReference type="Pfam" id="PF02362">
    <property type="entry name" value="B3"/>
    <property type="match status" value="1"/>
</dbReference>
<dbReference type="PANTHER" id="PTHR31920:SF132">
    <property type="entry name" value="TF-B3 DOMAIN-CONTAINING PROTEIN"/>
    <property type="match status" value="1"/>
</dbReference>
<protein>
    <submittedName>
        <fullName evidence="7">B3 domain-containing protein</fullName>
    </submittedName>
</protein>
<feature type="domain" description="TF-B3" evidence="6">
    <location>
        <begin position="65"/>
        <end position="127"/>
    </location>
</feature>
<dbReference type="PANTHER" id="PTHR31920">
    <property type="entry name" value="B3 DOMAIN-CONTAINING"/>
    <property type="match status" value="1"/>
</dbReference>
<comment type="subcellular location">
    <subcellularLocation>
        <location evidence="1">Nucleus</location>
    </subcellularLocation>
</comment>
<dbReference type="InterPro" id="IPR003340">
    <property type="entry name" value="B3_DNA-bd"/>
</dbReference>
<reference evidence="7" key="1">
    <citation type="submission" date="2020-01" db="EMBL/GenBank/DDBJ databases">
        <title>Genome sequence of Kobresia littledalei, the first chromosome-level genome in the family Cyperaceae.</title>
        <authorList>
            <person name="Qu G."/>
        </authorList>
    </citation>
    <scope>NUCLEOTIDE SEQUENCE</scope>
    <source>
        <strain evidence="7">C.B.Clarke</strain>
        <tissue evidence="7">Leaf</tissue>
    </source>
</reference>
<evidence type="ECO:0000256" key="3">
    <source>
        <dbReference type="ARBA" id="ARBA00023125"/>
    </source>
</evidence>
<name>A0A833VNG2_9POAL</name>
<evidence type="ECO:0000256" key="4">
    <source>
        <dbReference type="ARBA" id="ARBA00023163"/>
    </source>
</evidence>
<dbReference type="PROSITE" id="PS50863">
    <property type="entry name" value="B3"/>
    <property type="match status" value="1"/>
</dbReference>
<dbReference type="OrthoDB" id="1666376at2759"/>
<comment type="caution">
    <text evidence="7">The sequence shown here is derived from an EMBL/GenBank/DDBJ whole genome shotgun (WGS) entry which is preliminary data.</text>
</comment>
<dbReference type="AlphaFoldDB" id="A0A833VNG2"/>
<keyword evidence="2" id="KW-0805">Transcription regulation</keyword>
<dbReference type="CDD" id="cd10017">
    <property type="entry name" value="B3_DNA"/>
    <property type="match status" value="1"/>
</dbReference>
<dbReference type="SUPFAM" id="SSF101936">
    <property type="entry name" value="DNA-binding pseudobarrel domain"/>
    <property type="match status" value="1"/>
</dbReference>
<organism evidence="7 8">
    <name type="scientific">Carex littledalei</name>
    <dbReference type="NCBI Taxonomy" id="544730"/>
    <lineage>
        <taxon>Eukaryota</taxon>
        <taxon>Viridiplantae</taxon>
        <taxon>Streptophyta</taxon>
        <taxon>Embryophyta</taxon>
        <taxon>Tracheophyta</taxon>
        <taxon>Spermatophyta</taxon>
        <taxon>Magnoliopsida</taxon>
        <taxon>Liliopsida</taxon>
        <taxon>Poales</taxon>
        <taxon>Cyperaceae</taxon>
        <taxon>Cyperoideae</taxon>
        <taxon>Cariceae</taxon>
        <taxon>Carex</taxon>
        <taxon>Carex subgen. Euthyceras</taxon>
    </lineage>
</organism>
<dbReference type="GO" id="GO:0003677">
    <property type="term" value="F:DNA binding"/>
    <property type="evidence" value="ECO:0007669"/>
    <property type="project" value="UniProtKB-KW"/>
</dbReference>
<keyword evidence="8" id="KW-1185">Reference proteome</keyword>
<evidence type="ECO:0000313" key="8">
    <source>
        <dbReference type="Proteomes" id="UP000623129"/>
    </source>
</evidence>
<evidence type="ECO:0000256" key="5">
    <source>
        <dbReference type="ARBA" id="ARBA00023242"/>
    </source>
</evidence>
<accession>A0A833VNG2</accession>
<keyword evidence="5" id="KW-0539">Nucleus</keyword>